<dbReference type="AlphaFoldDB" id="A0A1D9P5H6"/>
<keyword evidence="4 5" id="KW-0472">Membrane</keyword>
<keyword evidence="3 5" id="KW-1133">Transmembrane helix</keyword>
<dbReference type="EMBL" id="CP017831">
    <property type="protein sequence ID" value="AOZ97584.1"/>
    <property type="molecule type" value="Genomic_DNA"/>
</dbReference>
<feature type="transmembrane region" description="Helical" evidence="5">
    <location>
        <begin position="6"/>
        <end position="23"/>
    </location>
</feature>
<comment type="subcellular location">
    <subcellularLocation>
        <location evidence="1">Membrane</location>
        <topology evidence="1">Multi-pass membrane protein</topology>
    </subcellularLocation>
</comment>
<feature type="transmembrane region" description="Helical" evidence="5">
    <location>
        <begin position="101"/>
        <end position="121"/>
    </location>
</feature>
<evidence type="ECO:0000256" key="3">
    <source>
        <dbReference type="ARBA" id="ARBA00022989"/>
    </source>
</evidence>
<sequence>MDFDISQVVMTIVVLCLILWRMSYGANNGLFAEAAGLVAVIASFAAVYYLMNIAGSVLYKNLGTIIPKIGYLVVAFAVYKIMTSIGEAFKKVKNIPVVGKFDRFMGAVIGIFEAACIIYLVEFITDIDIVIPVLKVGTQLFCGIQRYLRSFYK</sequence>
<evidence type="ECO:0000256" key="1">
    <source>
        <dbReference type="ARBA" id="ARBA00004141"/>
    </source>
</evidence>
<reference evidence="7" key="1">
    <citation type="submission" date="2016-10" db="EMBL/GenBank/DDBJ databases">
        <title>The complete genome sequence of the rumen bacterium Butyrivibrio hungatei MB2003.</title>
        <authorList>
            <person name="Palevich N."/>
            <person name="Kelly W.J."/>
            <person name="Leahy S.C."/>
            <person name="Altermann E."/>
            <person name="Rakonjac J."/>
            <person name="Attwood G.T."/>
        </authorList>
    </citation>
    <scope>NUCLEOTIDE SEQUENCE [LARGE SCALE GENOMIC DNA]</scope>
    <source>
        <strain evidence="7">MB2003</strain>
    </source>
</reference>
<proteinExistence type="predicted"/>
<dbReference type="OrthoDB" id="2003273at2"/>
<feature type="transmembrane region" description="Helical" evidence="5">
    <location>
        <begin position="30"/>
        <end position="49"/>
    </location>
</feature>
<dbReference type="RefSeq" id="WP_071177170.1">
    <property type="nucleotide sequence ID" value="NZ_CP017831.1"/>
</dbReference>
<protein>
    <recommendedName>
        <fullName evidence="8">Membrane protein required for colicin V production</fullName>
    </recommendedName>
</protein>
<keyword evidence="2 5" id="KW-0812">Transmembrane</keyword>
<feature type="transmembrane region" description="Helical" evidence="5">
    <location>
        <begin position="69"/>
        <end position="89"/>
    </location>
</feature>
<dbReference type="InterPro" id="IPR003825">
    <property type="entry name" value="Colicin-V_CvpA"/>
</dbReference>
<evidence type="ECO:0000256" key="2">
    <source>
        <dbReference type="ARBA" id="ARBA00022692"/>
    </source>
</evidence>
<organism evidence="6 7">
    <name type="scientific">Butyrivibrio hungatei</name>
    <dbReference type="NCBI Taxonomy" id="185008"/>
    <lineage>
        <taxon>Bacteria</taxon>
        <taxon>Bacillati</taxon>
        <taxon>Bacillota</taxon>
        <taxon>Clostridia</taxon>
        <taxon>Lachnospirales</taxon>
        <taxon>Lachnospiraceae</taxon>
        <taxon>Butyrivibrio</taxon>
    </lineage>
</organism>
<evidence type="ECO:0008006" key="8">
    <source>
        <dbReference type="Google" id="ProtNLM"/>
    </source>
</evidence>
<evidence type="ECO:0000256" key="5">
    <source>
        <dbReference type="SAM" id="Phobius"/>
    </source>
</evidence>
<dbReference type="GO" id="GO:0009403">
    <property type="term" value="P:toxin biosynthetic process"/>
    <property type="evidence" value="ECO:0007669"/>
    <property type="project" value="InterPro"/>
</dbReference>
<dbReference type="Pfam" id="PF02674">
    <property type="entry name" value="Colicin_V"/>
    <property type="match status" value="1"/>
</dbReference>
<evidence type="ECO:0000256" key="4">
    <source>
        <dbReference type="ARBA" id="ARBA00023136"/>
    </source>
</evidence>
<evidence type="ECO:0000313" key="6">
    <source>
        <dbReference type="EMBL" id="AOZ97584.1"/>
    </source>
</evidence>
<gene>
    <name evidence="6" type="ORF">bhn_I2552</name>
</gene>
<evidence type="ECO:0000313" key="7">
    <source>
        <dbReference type="Proteomes" id="UP000179284"/>
    </source>
</evidence>
<keyword evidence="7" id="KW-1185">Reference proteome</keyword>
<dbReference type="KEGG" id="bhu:bhn_I2552"/>
<accession>A0A1D9P5H6</accession>
<dbReference type="GO" id="GO:0016020">
    <property type="term" value="C:membrane"/>
    <property type="evidence" value="ECO:0007669"/>
    <property type="project" value="UniProtKB-SubCell"/>
</dbReference>
<dbReference type="Proteomes" id="UP000179284">
    <property type="component" value="Chromosome I"/>
</dbReference>
<name>A0A1D9P5H6_9FIRM</name>